<comment type="similarity">
    <text evidence="1">Belongs to the SNF7 family.</text>
</comment>
<dbReference type="GO" id="GO:0007034">
    <property type="term" value="P:vacuolar transport"/>
    <property type="evidence" value="ECO:0007669"/>
    <property type="project" value="InterPro"/>
</dbReference>
<dbReference type="Gene3D" id="6.10.140.1230">
    <property type="match status" value="1"/>
</dbReference>
<name>A0A8S9YUJ3_9TREM</name>
<dbReference type="Proteomes" id="UP000822476">
    <property type="component" value="Unassembled WGS sequence"/>
</dbReference>
<dbReference type="InterPro" id="IPR005024">
    <property type="entry name" value="Snf7_fam"/>
</dbReference>
<accession>A0A8S9YUJ3</accession>
<dbReference type="OrthoDB" id="2329734at2759"/>
<gene>
    <name evidence="2" type="ORF">EG68_08733</name>
</gene>
<proteinExistence type="inferred from homology"/>
<dbReference type="Pfam" id="PF03357">
    <property type="entry name" value="Snf7"/>
    <property type="match status" value="1"/>
</dbReference>
<comment type="caution">
    <text evidence="2">The sequence shown here is derived from an EMBL/GenBank/DDBJ whole genome shotgun (WGS) entry which is preliminary data.</text>
</comment>
<evidence type="ECO:0008006" key="4">
    <source>
        <dbReference type="Google" id="ProtNLM"/>
    </source>
</evidence>
<reference evidence="2" key="1">
    <citation type="submission" date="2019-07" db="EMBL/GenBank/DDBJ databases">
        <title>Annotation for the trematode Paragonimus miyazaki's.</title>
        <authorList>
            <person name="Choi Y.-J."/>
        </authorList>
    </citation>
    <scope>NUCLEOTIDE SEQUENCE</scope>
    <source>
        <strain evidence="2">Japan</strain>
    </source>
</reference>
<sequence length="208" mass="23560">PLFGKTDKKEQLRKLISELRRKKYSIDREAGALQTQKKKLENDIRIRAKNNRMDEVKILAKELVHMRKAVSRLYSAKAEIDTIISELNVQTATVKMTTCMKTSTVVMKAMSNLIKLPELRSTMQDLNKQLMHMDMIDSSMNETFDSTLGDSEDLEEATDLEVTKVISELTADISTNVPSVAPGSVSMNESVDDPQLDELRAQLNRLQE</sequence>
<organism evidence="2 3">
    <name type="scientific">Paragonimus skrjabini miyazakii</name>
    <dbReference type="NCBI Taxonomy" id="59628"/>
    <lineage>
        <taxon>Eukaryota</taxon>
        <taxon>Metazoa</taxon>
        <taxon>Spiralia</taxon>
        <taxon>Lophotrochozoa</taxon>
        <taxon>Platyhelminthes</taxon>
        <taxon>Trematoda</taxon>
        <taxon>Digenea</taxon>
        <taxon>Plagiorchiida</taxon>
        <taxon>Troglotremata</taxon>
        <taxon>Troglotrematidae</taxon>
        <taxon>Paragonimus</taxon>
    </lineage>
</organism>
<dbReference type="EMBL" id="JTDE01004918">
    <property type="protein sequence ID" value="KAF7252212.1"/>
    <property type="molecule type" value="Genomic_DNA"/>
</dbReference>
<evidence type="ECO:0000313" key="3">
    <source>
        <dbReference type="Proteomes" id="UP000822476"/>
    </source>
</evidence>
<evidence type="ECO:0000256" key="1">
    <source>
        <dbReference type="ARBA" id="ARBA00006190"/>
    </source>
</evidence>
<feature type="non-terminal residue" evidence="2">
    <location>
        <position position="1"/>
    </location>
</feature>
<dbReference type="PANTHER" id="PTHR10476">
    <property type="entry name" value="CHARGED MULTIVESICULAR BODY PROTEIN"/>
    <property type="match status" value="1"/>
</dbReference>
<keyword evidence="3" id="KW-1185">Reference proteome</keyword>
<evidence type="ECO:0000313" key="2">
    <source>
        <dbReference type="EMBL" id="KAF7252212.1"/>
    </source>
</evidence>
<dbReference type="AlphaFoldDB" id="A0A8S9YUJ3"/>
<protein>
    <recommendedName>
        <fullName evidence="4">Charged multivesicular body protein 3</fullName>
    </recommendedName>
</protein>